<dbReference type="Proteomes" id="UP000196531">
    <property type="component" value="Unassembled WGS sequence"/>
</dbReference>
<gene>
    <name evidence="2" type="ORF">A9Q84_14840</name>
</gene>
<protein>
    <recommendedName>
        <fullName evidence="1">Methyltransferase domain-containing protein</fullName>
    </recommendedName>
</protein>
<dbReference type="InterPro" id="IPR029063">
    <property type="entry name" value="SAM-dependent_MTases_sf"/>
</dbReference>
<dbReference type="EMBL" id="MAAO01000007">
    <property type="protein sequence ID" value="OUR95776.1"/>
    <property type="molecule type" value="Genomic_DNA"/>
</dbReference>
<dbReference type="AlphaFoldDB" id="A0A1Y5FBJ7"/>
<dbReference type="CDD" id="cd02440">
    <property type="entry name" value="AdoMet_MTases"/>
    <property type="match status" value="1"/>
</dbReference>
<sequence length="205" mass="23182">MKDESLFWNNMAQKYAAKAVPSQEIYEEKLNLTRDLFKADMKVLEIGCGTGTTSLIHAPNVAHITGSDFSAEMIKIAKDKAKTKKVTNVKFIQESVQEMDYPENKFDVIMAHSILHLLEDKKETLDKIYKSLKPGGYFVTTTGCIGGIFKIFKPLWYIGFKLGKLPYLGFFTKTDFTSLVRESGFTIESVWSPTKVDLFLIAKKA</sequence>
<dbReference type="SUPFAM" id="SSF53335">
    <property type="entry name" value="S-adenosyl-L-methionine-dependent methyltransferases"/>
    <property type="match status" value="1"/>
</dbReference>
<proteinExistence type="predicted"/>
<evidence type="ECO:0000313" key="2">
    <source>
        <dbReference type="EMBL" id="OUR95776.1"/>
    </source>
</evidence>
<reference evidence="3" key="1">
    <citation type="journal article" date="2017" name="Proc. Natl. Acad. Sci. U.S.A.">
        <title>Simulation of Deepwater Horizon oil plume reveals substrate specialization within a complex community of hydrocarbon-degraders.</title>
        <authorList>
            <person name="Hu P."/>
            <person name="Dubinsky E.A."/>
            <person name="Probst A.J."/>
            <person name="Wang J."/>
            <person name="Sieber C.M.K."/>
            <person name="Tom L.M."/>
            <person name="Gardinali P."/>
            <person name="Banfield J.F."/>
            <person name="Atlas R.M."/>
            <person name="Andersen G.L."/>
        </authorList>
    </citation>
    <scope>NUCLEOTIDE SEQUENCE [LARGE SCALE GENOMIC DNA]</scope>
</reference>
<organism evidence="2 3">
    <name type="scientific">Halobacteriovorax marinus</name>
    <dbReference type="NCBI Taxonomy" id="97084"/>
    <lineage>
        <taxon>Bacteria</taxon>
        <taxon>Pseudomonadati</taxon>
        <taxon>Bdellovibrionota</taxon>
        <taxon>Bacteriovoracia</taxon>
        <taxon>Bacteriovoracales</taxon>
        <taxon>Halobacteriovoraceae</taxon>
        <taxon>Halobacteriovorax</taxon>
    </lineage>
</organism>
<dbReference type="Pfam" id="PF13847">
    <property type="entry name" value="Methyltransf_31"/>
    <property type="match status" value="1"/>
</dbReference>
<accession>A0A1Y5FBJ7</accession>
<evidence type="ECO:0000259" key="1">
    <source>
        <dbReference type="Pfam" id="PF13847"/>
    </source>
</evidence>
<dbReference type="Gene3D" id="3.40.50.150">
    <property type="entry name" value="Vaccinia Virus protein VP39"/>
    <property type="match status" value="1"/>
</dbReference>
<dbReference type="PANTHER" id="PTHR43861">
    <property type="entry name" value="TRANS-ACONITATE 2-METHYLTRANSFERASE-RELATED"/>
    <property type="match status" value="1"/>
</dbReference>
<feature type="domain" description="Methyltransferase" evidence="1">
    <location>
        <begin position="38"/>
        <end position="144"/>
    </location>
</feature>
<name>A0A1Y5FBJ7_9BACT</name>
<comment type="caution">
    <text evidence="2">The sequence shown here is derived from an EMBL/GenBank/DDBJ whole genome shotgun (WGS) entry which is preliminary data.</text>
</comment>
<dbReference type="InterPro" id="IPR025714">
    <property type="entry name" value="Methyltranfer_dom"/>
</dbReference>
<evidence type="ECO:0000313" key="3">
    <source>
        <dbReference type="Proteomes" id="UP000196531"/>
    </source>
</evidence>